<evidence type="ECO:0000256" key="1">
    <source>
        <dbReference type="ARBA" id="ARBA00006788"/>
    </source>
</evidence>
<reference evidence="4" key="1">
    <citation type="submission" date="2021-08" db="EMBL/GenBank/DDBJ databases">
        <authorList>
            <person name="Misof B."/>
            <person name="Oliver O."/>
            <person name="Podsiadlowski L."/>
            <person name="Donath A."/>
            <person name="Peters R."/>
            <person name="Mayer C."/>
            <person name="Rust J."/>
            <person name="Gunkel S."/>
            <person name="Lesny P."/>
            <person name="Martin S."/>
            <person name="Oeyen J.P."/>
            <person name="Petersen M."/>
            <person name="Panagiotis P."/>
            <person name="Wilbrandt J."/>
            <person name="Tanja T."/>
        </authorList>
    </citation>
    <scope>NUCLEOTIDE SEQUENCE</scope>
    <source>
        <strain evidence="4">GBR_01_08_01A</strain>
        <tissue evidence="4">Thorax + abdomen</tissue>
    </source>
</reference>
<comment type="caution">
    <text evidence="4">The sequence shown here is derived from an EMBL/GenBank/DDBJ whole genome shotgun (WGS) entry which is preliminary data.</text>
</comment>
<evidence type="ECO:0008006" key="6">
    <source>
        <dbReference type="Google" id="ProtNLM"/>
    </source>
</evidence>
<dbReference type="EMBL" id="JAIFRP010000053">
    <property type="protein sequence ID" value="KAK2580477.1"/>
    <property type="molecule type" value="Genomic_DNA"/>
</dbReference>
<evidence type="ECO:0000256" key="2">
    <source>
        <dbReference type="ARBA" id="ARBA00022553"/>
    </source>
</evidence>
<dbReference type="InterPro" id="IPR011680">
    <property type="entry name" value="FEZ"/>
</dbReference>
<proteinExistence type="inferred from homology"/>
<gene>
    <name evidence="4" type="ORF">KPH14_006217</name>
</gene>
<dbReference type="AlphaFoldDB" id="A0AAD9RIP0"/>
<comment type="similarity">
    <text evidence="1">Belongs to the zygin family.</text>
</comment>
<dbReference type="PANTHER" id="PTHR12394:SF12">
    <property type="entry name" value="LD08195P"/>
    <property type="match status" value="1"/>
</dbReference>
<dbReference type="Proteomes" id="UP001258017">
    <property type="component" value="Unassembled WGS sequence"/>
</dbReference>
<evidence type="ECO:0000313" key="5">
    <source>
        <dbReference type="Proteomes" id="UP001258017"/>
    </source>
</evidence>
<dbReference type="PANTHER" id="PTHR12394">
    <property type="entry name" value="ZYGIN"/>
    <property type="match status" value="1"/>
</dbReference>
<keyword evidence="2" id="KW-0597">Phosphoprotein</keyword>
<sequence>MRDMAGKIAELKFEAPLARFEEEETASLKNMNLLTEQLLDASLDASFGENCNANEGPTNHENGTDILQEGTFSPFSGSLEDLVNTFDEKITSCFRDYGTDVESLAPVQVRTQEEIMNECQMWWTITGTFGNILPIDWSKSYARKMHMPALNLNEAPISLERPELEDLSSEDEAVATDLDMHALILSSSTDTHSPEEPLKTAEEVLREIDDIMQESPSMERSPDSEGSLLDSDEALERSREVLGSPLHEKKLKQLTSNQLTELLGEMESLVGALSETLIAELALRDELEYEKELKNHFISLLLAVQNRRRQHHVTKKKNQMQNGTSPLPQHRSMQESKYLTTVIPYHTDSGPPDNQALQVLIKILKAISEDSPTVPTLLTDYILKVLCPTFNNMLSLQTLAKIATIGGFVIAGTGYAFRFKIQNDIRRTEIYKEGLQYFYNHQKALELLGTPVKEGRVNISDKEAMGTSDNIGWLTVPLIGSQRKGELRIEMLVDPKSSKVENQNIYKIELKVNDMPNKVFVLKDDSASVKDAV</sequence>
<protein>
    <recommendedName>
        <fullName evidence="6">Fasciculation and elongation protein zeta-2</fullName>
    </recommendedName>
</protein>
<name>A0AAD9RIP0_9HYME</name>
<organism evidence="4 5">
    <name type="scientific">Odynerus spinipes</name>
    <dbReference type="NCBI Taxonomy" id="1348599"/>
    <lineage>
        <taxon>Eukaryota</taxon>
        <taxon>Metazoa</taxon>
        <taxon>Ecdysozoa</taxon>
        <taxon>Arthropoda</taxon>
        <taxon>Hexapoda</taxon>
        <taxon>Insecta</taxon>
        <taxon>Pterygota</taxon>
        <taxon>Neoptera</taxon>
        <taxon>Endopterygota</taxon>
        <taxon>Hymenoptera</taxon>
        <taxon>Apocrita</taxon>
        <taxon>Aculeata</taxon>
        <taxon>Vespoidea</taxon>
        <taxon>Vespidae</taxon>
        <taxon>Eumeninae</taxon>
        <taxon>Odynerus</taxon>
    </lineage>
</organism>
<dbReference type="GO" id="GO:0005737">
    <property type="term" value="C:cytoplasm"/>
    <property type="evidence" value="ECO:0007669"/>
    <property type="project" value="TreeGrafter"/>
</dbReference>
<dbReference type="GO" id="GO:0030424">
    <property type="term" value="C:axon"/>
    <property type="evidence" value="ECO:0007669"/>
    <property type="project" value="TreeGrafter"/>
</dbReference>
<evidence type="ECO:0000256" key="3">
    <source>
        <dbReference type="ARBA" id="ARBA00023054"/>
    </source>
</evidence>
<keyword evidence="5" id="KW-1185">Reference proteome</keyword>
<evidence type="ECO:0000313" key="4">
    <source>
        <dbReference type="EMBL" id="KAK2580477.1"/>
    </source>
</evidence>
<accession>A0AAD9RIP0</accession>
<reference evidence="4" key="2">
    <citation type="journal article" date="2023" name="Commun. Biol.">
        <title>Intrasexual cuticular hydrocarbon dimorphism in a wasp sheds light on hydrocarbon biosynthesis genes in Hymenoptera.</title>
        <authorList>
            <person name="Moris V.C."/>
            <person name="Podsiadlowski L."/>
            <person name="Martin S."/>
            <person name="Oeyen J.P."/>
            <person name="Donath A."/>
            <person name="Petersen M."/>
            <person name="Wilbrandt J."/>
            <person name="Misof B."/>
            <person name="Liedtke D."/>
            <person name="Thamm M."/>
            <person name="Scheiner R."/>
            <person name="Schmitt T."/>
            <person name="Niehuis O."/>
        </authorList>
    </citation>
    <scope>NUCLEOTIDE SEQUENCE</scope>
    <source>
        <strain evidence="4">GBR_01_08_01A</strain>
    </source>
</reference>
<keyword evidence="3" id="KW-0175">Coiled coil</keyword>
<dbReference type="Pfam" id="PF07763">
    <property type="entry name" value="FEZ"/>
    <property type="match status" value="1"/>
</dbReference>